<feature type="region of interest" description="Disordered" evidence="1">
    <location>
        <begin position="11"/>
        <end position="35"/>
    </location>
</feature>
<gene>
    <name evidence="2" type="ORF">Cvel_480</name>
</gene>
<accession>A0A0G4FVD4</accession>
<reference evidence="2" key="1">
    <citation type="submission" date="2014-11" db="EMBL/GenBank/DDBJ databases">
        <authorList>
            <person name="Otto D Thomas"/>
            <person name="Naeem Raeece"/>
        </authorList>
    </citation>
    <scope>NUCLEOTIDE SEQUENCE</scope>
</reference>
<name>A0A0G4FVD4_9ALVE</name>
<dbReference type="AlphaFoldDB" id="A0A0G4FVD4"/>
<dbReference type="VEuPathDB" id="CryptoDB:Cvel_480"/>
<protein>
    <submittedName>
        <fullName evidence="2">Uncharacterized protein</fullName>
    </submittedName>
</protein>
<proteinExistence type="predicted"/>
<evidence type="ECO:0000313" key="2">
    <source>
        <dbReference type="EMBL" id="CEM18963.1"/>
    </source>
</evidence>
<sequence length="303" mass="33905">MGLHMLTVAARSRAAAKKRSDNRARHRRRENMKKELAKKLEAARLRKTRAKVKEAETELRKFSDRELEKLQDFEESIDKKVETEFWHLDQDEQIRILSAFGKTPSPDLPAFLEKLRSHLFVPIENEDEAIKTARLIMTSDCIAKMVEKKTISALAGACETAGGLLSLIDDAISVWTDGDTEAQKETTGAGRKSGILSGFRLGYNDWPKANAYLAALGESAAIHALISGKQLRQQLVEYGRVLKATCEGKDAKEVEKICATVNGKVRERFSFLGVSMRKLRKREGQGRGGGGRGRKGHRERGRE</sequence>
<organism evidence="2">
    <name type="scientific">Chromera velia CCMP2878</name>
    <dbReference type="NCBI Taxonomy" id="1169474"/>
    <lineage>
        <taxon>Eukaryota</taxon>
        <taxon>Sar</taxon>
        <taxon>Alveolata</taxon>
        <taxon>Colpodellida</taxon>
        <taxon>Chromeraceae</taxon>
        <taxon>Chromera</taxon>
    </lineage>
</organism>
<dbReference type="EMBL" id="CDMZ01000662">
    <property type="protein sequence ID" value="CEM18963.1"/>
    <property type="molecule type" value="Genomic_DNA"/>
</dbReference>
<evidence type="ECO:0000256" key="1">
    <source>
        <dbReference type="SAM" id="MobiDB-lite"/>
    </source>
</evidence>
<feature type="compositionally biased region" description="Basic residues" evidence="1">
    <location>
        <begin position="292"/>
        <end position="303"/>
    </location>
</feature>
<feature type="region of interest" description="Disordered" evidence="1">
    <location>
        <begin position="280"/>
        <end position="303"/>
    </location>
</feature>